<organism evidence="2 3">
    <name type="scientific">Neolewinella marina</name>
    <dbReference type="NCBI Taxonomy" id="438751"/>
    <lineage>
        <taxon>Bacteria</taxon>
        <taxon>Pseudomonadati</taxon>
        <taxon>Bacteroidota</taxon>
        <taxon>Saprospiria</taxon>
        <taxon>Saprospirales</taxon>
        <taxon>Lewinellaceae</taxon>
        <taxon>Neolewinella</taxon>
    </lineage>
</organism>
<sequence>MLTAIVILAAGEGRRMGSIKQLLPWGQTTLLAHTVRQAVACPESYTYVVLGANKELLEKELEGLNVNLIYNADYPEGLGSSIRAAARHILTEETIPFTHLLVMLADQPAVNTSFLSLLLLTAKDHPGAVATDYGDHAGVPAIFPAASFAALEQLGGDAGAGRLLNAAETGTLRLTPPFAMFDIDTPEDYRRHEGNS</sequence>
<dbReference type="GO" id="GO:0016779">
    <property type="term" value="F:nucleotidyltransferase activity"/>
    <property type="evidence" value="ECO:0007669"/>
    <property type="project" value="UniProtKB-ARBA"/>
</dbReference>
<name>A0A2G0CID6_9BACT</name>
<evidence type="ECO:0000313" key="3">
    <source>
        <dbReference type="Proteomes" id="UP000226437"/>
    </source>
</evidence>
<evidence type="ECO:0000259" key="1">
    <source>
        <dbReference type="Pfam" id="PF12804"/>
    </source>
</evidence>
<dbReference type="PANTHER" id="PTHR43777">
    <property type="entry name" value="MOLYBDENUM COFACTOR CYTIDYLYLTRANSFERASE"/>
    <property type="match status" value="1"/>
</dbReference>
<dbReference type="CDD" id="cd04182">
    <property type="entry name" value="GT_2_like_f"/>
    <property type="match status" value="1"/>
</dbReference>
<protein>
    <recommendedName>
        <fullName evidence="1">MobA-like NTP transferase domain-containing protein</fullName>
    </recommendedName>
</protein>
<proteinExistence type="predicted"/>
<dbReference type="RefSeq" id="WP_099104722.1">
    <property type="nucleotide sequence ID" value="NZ_JAATJF010000001.1"/>
</dbReference>
<dbReference type="AlphaFoldDB" id="A0A2G0CID6"/>
<dbReference type="PANTHER" id="PTHR43777:SF1">
    <property type="entry name" value="MOLYBDENUM COFACTOR CYTIDYLYLTRANSFERASE"/>
    <property type="match status" value="1"/>
</dbReference>
<dbReference type="Proteomes" id="UP000226437">
    <property type="component" value="Unassembled WGS sequence"/>
</dbReference>
<comment type="caution">
    <text evidence="2">The sequence shown here is derived from an EMBL/GenBank/DDBJ whole genome shotgun (WGS) entry which is preliminary data.</text>
</comment>
<dbReference type="EMBL" id="PDLO01000001">
    <property type="protein sequence ID" value="PHK99743.1"/>
    <property type="molecule type" value="Genomic_DNA"/>
</dbReference>
<reference evidence="2 3" key="1">
    <citation type="submission" date="2017-10" db="EMBL/GenBank/DDBJ databases">
        <title>The draft genome sequence of Lewinella marina KCTC 32374.</title>
        <authorList>
            <person name="Wang K."/>
        </authorList>
    </citation>
    <scope>NUCLEOTIDE SEQUENCE [LARGE SCALE GENOMIC DNA]</scope>
    <source>
        <strain evidence="2 3">MKG-38</strain>
    </source>
</reference>
<dbReference type="Pfam" id="PF12804">
    <property type="entry name" value="NTP_transf_3"/>
    <property type="match status" value="1"/>
</dbReference>
<dbReference type="InterPro" id="IPR029044">
    <property type="entry name" value="Nucleotide-diphossugar_trans"/>
</dbReference>
<dbReference type="Gene3D" id="3.90.550.10">
    <property type="entry name" value="Spore Coat Polysaccharide Biosynthesis Protein SpsA, Chain A"/>
    <property type="match status" value="1"/>
</dbReference>
<dbReference type="InterPro" id="IPR025877">
    <property type="entry name" value="MobA-like_NTP_Trfase"/>
</dbReference>
<keyword evidence="3" id="KW-1185">Reference proteome</keyword>
<dbReference type="OrthoDB" id="9779263at2"/>
<accession>A0A2G0CID6</accession>
<gene>
    <name evidence="2" type="ORF">CGL56_01455</name>
</gene>
<feature type="domain" description="MobA-like NTP transferase" evidence="1">
    <location>
        <begin position="6"/>
        <end position="166"/>
    </location>
</feature>
<evidence type="ECO:0000313" key="2">
    <source>
        <dbReference type="EMBL" id="PHK99743.1"/>
    </source>
</evidence>
<dbReference type="SUPFAM" id="SSF53448">
    <property type="entry name" value="Nucleotide-diphospho-sugar transferases"/>
    <property type="match status" value="1"/>
</dbReference>